<proteinExistence type="inferred from homology"/>
<evidence type="ECO:0000256" key="3">
    <source>
        <dbReference type="ARBA" id="ARBA00022692"/>
    </source>
</evidence>
<feature type="transmembrane region" description="Helical" evidence="7">
    <location>
        <begin position="427"/>
        <end position="446"/>
    </location>
</feature>
<dbReference type="InterPro" id="IPR050250">
    <property type="entry name" value="Macrolide_Exporter_MacB"/>
</dbReference>
<dbReference type="RefSeq" id="WP_378299063.1">
    <property type="nucleotide sequence ID" value="NZ_JBHTJA010000026.1"/>
</dbReference>
<sequence>MIGISLRMLRFHAGGFLAAFVAMFLGAVIVIGCGGLLESGIHRAAPPQRLGAAPIVVTGDQRYHGTASDEVFAERVPLDAGLAAELAAVPGVTGTASDVSFPVRWADGGRELTGHGWSSARLAPAALVRGTAPSGDGQVVLPAGLGAGVGDTVGLLLGGGAARYRVSGLVGGSGAVYLTDAEAGRITGRPGKVDSIGVFTAPGTGVAAVERAVAEAVDGRQVAVLTGDERGRAEDPGVMSEGEDLIPLAAAFGGLSAMVTVFGVAATLGLSIRRRARETALLRAVGATPGQVRRLVVGETMLLAVVATGLACLPGPYVGRWLLAAFADAGAVPETLAYRAGNVPLVAGVCTALLTALVAAFVAAHGAARTRPAEALAEASVESRRFGAARIVAGLGFLAGGTVLALVTARADGPDAAGIATPATLVWTSGFALLGPVLATAVTAALRRPLRAVTGYAGHLATENARARTARLTGAVLPVMLAAGLALALVYMQTTQTKGAREVFEDRLRADLAVTSAAGGLPPAMVDEIARHPGVAAASAQVASAGFIEPAGLAGPLVHEGDQGDEGEDAPDPPAMALLGVTASGVERTTAFRVTGGSLDALDGATVALPERYAGPYEIGDTVPMRLGDGSRAALELVATVESPPGYETALLPAGVLLPHTDGGLVPQILVTAEPGADRAGLARALAESGPGLRVVDRETLSELRAEQDRTQAWMAWLVLAVVVGYAAIALVNAQIIATGERRREFGLLRLAGAARRQVLRMMAVEAVLVTAAGVAVGLLVAAATLVPLSLSVLGGPVPGGSPWILAAVAAAALGLTLAATLLPALALLRVRPGHAVAGERG</sequence>
<evidence type="ECO:0000256" key="6">
    <source>
        <dbReference type="ARBA" id="ARBA00038076"/>
    </source>
</evidence>
<evidence type="ECO:0000313" key="9">
    <source>
        <dbReference type="EMBL" id="MFD0901853.1"/>
    </source>
</evidence>
<feature type="transmembrane region" description="Helical" evidence="7">
    <location>
        <begin position="301"/>
        <end position="323"/>
    </location>
</feature>
<dbReference type="Proteomes" id="UP001596972">
    <property type="component" value="Unassembled WGS sequence"/>
</dbReference>
<evidence type="ECO:0000256" key="2">
    <source>
        <dbReference type="ARBA" id="ARBA00022475"/>
    </source>
</evidence>
<feature type="transmembrane region" description="Helical" evidence="7">
    <location>
        <begin position="759"/>
        <end position="784"/>
    </location>
</feature>
<keyword evidence="2" id="KW-1003">Cell membrane</keyword>
<feature type="transmembrane region" description="Helical" evidence="7">
    <location>
        <begin position="343"/>
        <end position="367"/>
    </location>
</feature>
<comment type="subcellular location">
    <subcellularLocation>
        <location evidence="1">Cell membrane</location>
        <topology evidence="1">Multi-pass membrane protein</topology>
    </subcellularLocation>
</comment>
<keyword evidence="3 7" id="KW-0812">Transmembrane</keyword>
<feature type="transmembrane region" description="Helical" evidence="7">
    <location>
        <begin position="472"/>
        <end position="492"/>
    </location>
</feature>
<organism evidence="9 10">
    <name type="scientific">Actinomadura sediminis</name>
    <dbReference type="NCBI Taxonomy" id="1038904"/>
    <lineage>
        <taxon>Bacteria</taxon>
        <taxon>Bacillati</taxon>
        <taxon>Actinomycetota</taxon>
        <taxon>Actinomycetes</taxon>
        <taxon>Streptosporangiales</taxon>
        <taxon>Thermomonosporaceae</taxon>
        <taxon>Actinomadura</taxon>
    </lineage>
</organism>
<accession>A0ABW3ENC8</accession>
<keyword evidence="10" id="KW-1185">Reference proteome</keyword>
<evidence type="ECO:0000259" key="8">
    <source>
        <dbReference type="Pfam" id="PF02687"/>
    </source>
</evidence>
<comment type="caution">
    <text evidence="9">The sequence shown here is derived from an EMBL/GenBank/DDBJ whole genome shotgun (WGS) entry which is preliminary data.</text>
</comment>
<dbReference type="InterPro" id="IPR003838">
    <property type="entry name" value="ABC3_permease_C"/>
</dbReference>
<dbReference type="EMBL" id="JBHTJA010000026">
    <property type="protein sequence ID" value="MFD0901853.1"/>
    <property type="molecule type" value="Genomic_DNA"/>
</dbReference>
<keyword evidence="4 7" id="KW-1133">Transmembrane helix</keyword>
<feature type="domain" description="ABC3 transporter permease C-terminal" evidence="8">
    <location>
        <begin position="718"/>
        <end position="831"/>
    </location>
</feature>
<keyword evidence="5 7" id="KW-0472">Membrane</keyword>
<feature type="transmembrane region" description="Helical" evidence="7">
    <location>
        <begin position="12"/>
        <end position="37"/>
    </location>
</feature>
<evidence type="ECO:0000256" key="4">
    <source>
        <dbReference type="ARBA" id="ARBA00022989"/>
    </source>
</evidence>
<feature type="transmembrane region" description="Helical" evidence="7">
    <location>
        <begin position="388"/>
        <end position="407"/>
    </location>
</feature>
<feature type="transmembrane region" description="Helical" evidence="7">
    <location>
        <begin position="245"/>
        <end position="270"/>
    </location>
</feature>
<feature type="transmembrane region" description="Helical" evidence="7">
    <location>
        <begin position="714"/>
        <end position="738"/>
    </location>
</feature>
<name>A0ABW3ENC8_9ACTN</name>
<dbReference type="PANTHER" id="PTHR30572">
    <property type="entry name" value="MEMBRANE COMPONENT OF TRANSPORTER-RELATED"/>
    <property type="match status" value="1"/>
</dbReference>
<protein>
    <submittedName>
        <fullName evidence="9">FtsX-like permease family protein</fullName>
    </submittedName>
</protein>
<evidence type="ECO:0000256" key="7">
    <source>
        <dbReference type="SAM" id="Phobius"/>
    </source>
</evidence>
<dbReference type="Pfam" id="PF02687">
    <property type="entry name" value="FtsX"/>
    <property type="match status" value="2"/>
</dbReference>
<gene>
    <name evidence="9" type="ORF">ACFQ11_15745</name>
</gene>
<evidence type="ECO:0000313" key="10">
    <source>
        <dbReference type="Proteomes" id="UP001596972"/>
    </source>
</evidence>
<evidence type="ECO:0000256" key="5">
    <source>
        <dbReference type="ARBA" id="ARBA00023136"/>
    </source>
</evidence>
<reference evidence="10" key="1">
    <citation type="journal article" date="2019" name="Int. J. Syst. Evol. Microbiol.">
        <title>The Global Catalogue of Microorganisms (GCM) 10K type strain sequencing project: providing services to taxonomists for standard genome sequencing and annotation.</title>
        <authorList>
            <consortium name="The Broad Institute Genomics Platform"/>
            <consortium name="The Broad Institute Genome Sequencing Center for Infectious Disease"/>
            <person name="Wu L."/>
            <person name="Ma J."/>
        </authorList>
    </citation>
    <scope>NUCLEOTIDE SEQUENCE [LARGE SCALE GENOMIC DNA]</scope>
    <source>
        <strain evidence="10">JCM 31202</strain>
    </source>
</reference>
<feature type="transmembrane region" description="Helical" evidence="7">
    <location>
        <begin position="804"/>
        <end position="829"/>
    </location>
</feature>
<comment type="similarity">
    <text evidence="6">Belongs to the ABC-4 integral membrane protein family.</text>
</comment>
<dbReference type="PROSITE" id="PS51257">
    <property type="entry name" value="PROKAR_LIPOPROTEIN"/>
    <property type="match status" value="1"/>
</dbReference>
<evidence type="ECO:0000256" key="1">
    <source>
        <dbReference type="ARBA" id="ARBA00004651"/>
    </source>
</evidence>
<dbReference type="PANTHER" id="PTHR30572:SF4">
    <property type="entry name" value="ABC TRANSPORTER PERMEASE YTRF"/>
    <property type="match status" value="1"/>
</dbReference>
<feature type="domain" description="ABC3 transporter permease C-terminal" evidence="8">
    <location>
        <begin position="251"/>
        <end position="365"/>
    </location>
</feature>